<accession>A0AAN4YW69</accession>
<feature type="region of interest" description="Disordered" evidence="1">
    <location>
        <begin position="76"/>
        <end position="110"/>
    </location>
</feature>
<protein>
    <submittedName>
        <fullName evidence="2">Unnamed protein product</fullName>
    </submittedName>
</protein>
<dbReference type="AlphaFoldDB" id="A0AAN4YW69"/>
<evidence type="ECO:0000313" key="3">
    <source>
        <dbReference type="Proteomes" id="UP001165205"/>
    </source>
</evidence>
<comment type="caution">
    <text evidence="2">The sequence shown here is derived from an EMBL/GenBank/DDBJ whole genome shotgun (WGS) entry which is preliminary data.</text>
</comment>
<reference evidence="2" key="1">
    <citation type="submission" date="2023-04" db="EMBL/GenBank/DDBJ databases">
        <title>Aspergillus oryzae NBRC 4228.</title>
        <authorList>
            <person name="Ichikawa N."/>
            <person name="Sato H."/>
            <person name="Tonouchi N."/>
        </authorList>
    </citation>
    <scope>NUCLEOTIDE SEQUENCE</scope>
    <source>
        <strain evidence="2">NBRC 4228</strain>
    </source>
</reference>
<dbReference type="EMBL" id="BSYA01000354">
    <property type="protein sequence ID" value="GMG38856.1"/>
    <property type="molecule type" value="Genomic_DNA"/>
</dbReference>
<evidence type="ECO:0000313" key="2">
    <source>
        <dbReference type="EMBL" id="GMG38856.1"/>
    </source>
</evidence>
<sequence length="110" mass="12040">MSPGAFSWNQGVVLVLRTVPQAKASRHPADTALKKTLSRRILPLATPARPTNSITSAGVKASRLICDMLFRSLDLDGLQNDGSRGARSADAVKFEEEKDDDAWRHQPVRT</sequence>
<gene>
    <name evidence="2" type="ORF">Aory04_001344800</name>
</gene>
<feature type="compositionally biased region" description="Basic and acidic residues" evidence="1">
    <location>
        <begin position="90"/>
        <end position="104"/>
    </location>
</feature>
<evidence type="ECO:0000256" key="1">
    <source>
        <dbReference type="SAM" id="MobiDB-lite"/>
    </source>
</evidence>
<dbReference type="Proteomes" id="UP001165205">
    <property type="component" value="Unassembled WGS sequence"/>
</dbReference>
<name>A0AAN4YW69_ASPOZ</name>
<proteinExistence type="predicted"/>
<organism evidence="2 3">
    <name type="scientific">Aspergillus oryzae</name>
    <name type="common">Yellow koji mold</name>
    <dbReference type="NCBI Taxonomy" id="5062"/>
    <lineage>
        <taxon>Eukaryota</taxon>
        <taxon>Fungi</taxon>
        <taxon>Dikarya</taxon>
        <taxon>Ascomycota</taxon>
        <taxon>Pezizomycotina</taxon>
        <taxon>Eurotiomycetes</taxon>
        <taxon>Eurotiomycetidae</taxon>
        <taxon>Eurotiales</taxon>
        <taxon>Aspergillaceae</taxon>
        <taxon>Aspergillus</taxon>
        <taxon>Aspergillus subgen. Circumdati</taxon>
    </lineage>
</organism>